<dbReference type="EMBL" id="CP000742">
    <property type="protein sequence ID" value="ABR54105.1"/>
    <property type="molecule type" value="Genomic_DNA"/>
</dbReference>
<dbReference type="OrthoDB" id="82282at2157"/>
<dbReference type="InterPro" id="IPR014495">
    <property type="entry name" value="UCP018671"/>
</dbReference>
<dbReference type="GeneID" id="5325066"/>
<evidence type="ECO:0000259" key="2">
    <source>
        <dbReference type="Pfam" id="PF07760"/>
    </source>
</evidence>
<feature type="transmembrane region" description="Helical" evidence="1">
    <location>
        <begin position="150"/>
        <end position="170"/>
    </location>
</feature>
<feature type="transmembrane region" description="Helical" evidence="1">
    <location>
        <begin position="70"/>
        <end position="88"/>
    </location>
</feature>
<dbReference type="HOGENOM" id="CLU_047794_1_0_2"/>
<feature type="transmembrane region" description="Helical" evidence="1">
    <location>
        <begin position="12"/>
        <end position="30"/>
    </location>
</feature>
<dbReference type="eggNOG" id="arCOG02884">
    <property type="taxonomic scope" value="Archaea"/>
</dbReference>
<dbReference type="PIRSF" id="PIRSF018671">
    <property type="entry name" value="UCP018671"/>
    <property type="match status" value="1"/>
</dbReference>
<evidence type="ECO:0000313" key="4">
    <source>
        <dbReference type="Proteomes" id="UP000001107"/>
    </source>
</evidence>
<keyword evidence="1" id="KW-0812">Transmembrane</keyword>
<dbReference type="InterPro" id="IPR011674">
    <property type="entry name" value="DUF1616"/>
</dbReference>
<keyword evidence="1" id="KW-0472">Membrane</keyword>
<reference evidence="3" key="1">
    <citation type="submission" date="2007-06" db="EMBL/GenBank/DDBJ databases">
        <title>Complete sequence of Methanococcus vannielii SB.</title>
        <authorList>
            <consortium name="US DOE Joint Genome Institute"/>
            <person name="Copeland A."/>
            <person name="Lucas S."/>
            <person name="Lapidus A."/>
            <person name="Barry K."/>
            <person name="Glavina del Rio T."/>
            <person name="Dalin E."/>
            <person name="Tice H."/>
            <person name="Pitluck S."/>
            <person name="Chain P."/>
            <person name="Malfatti S."/>
            <person name="Shin M."/>
            <person name="Vergez L."/>
            <person name="Schmutz J."/>
            <person name="Larimer F."/>
            <person name="Land M."/>
            <person name="Hauser L."/>
            <person name="Kyrpides N."/>
            <person name="Anderson I."/>
            <person name="Sieprawska-Lupa M."/>
            <person name="Whitman W.B."/>
            <person name="Richardson P."/>
        </authorList>
    </citation>
    <scope>NUCLEOTIDE SEQUENCE [LARGE SCALE GENOMIC DNA]</scope>
    <source>
        <strain evidence="3">SB</strain>
    </source>
</reference>
<evidence type="ECO:0000313" key="3">
    <source>
        <dbReference type="EMBL" id="ABR54105.1"/>
    </source>
</evidence>
<feature type="domain" description="DUF1616" evidence="2">
    <location>
        <begin position="15"/>
        <end position="295"/>
    </location>
</feature>
<organism evidence="3 4">
    <name type="scientific">Methanococcus vannielii (strain ATCC 35089 / DSM 1224 / JCM 13029 / OCM 148 / SB)</name>
    <dbReference type="NCBI Taxonomy" id="406327"/>
    <lineage>
        <taxon>Archaea</taxon>
        <taxon>Methanobacteriati</taxon>
        <taxon>Methanobacteriota</taxon>
        <taxon>Methanomada group</taxon>
        <taxon>Methanococci</taxon>
        <taxon>Methanococcales</taxon>
        <taxon>Methanococcaceae</taxon>
        <taxon>Methanococcus</taxon>
    </lineage>
</organism>
<feature type="transmembrane region" description="Helical" evidence="1">
    <location>
        <begin position="100"/>
        <end position="120"/>
    </location>
</feature>
<accession>A6UNN3</accession>
<dbReference type="Pfam" id="PF07760">
    <property type="entry name" value="DUF1616"/>
    <property type="match status" value="1"/>
</dbReference>
<protein>
    <recommendedName>
        <fullName evidence="2">DUF1616 domain-containing protein</fullName>
    </recommendedName>
</protein>
<feature type="transmembrane region" description="Helical" evidence="1">
    <location>
        <begin position="36"/>
        <end position="58"/>
    </location>
</feature>
<evidence type="ECO:0000256" key="1">
    <source>
        <dbReference type="SAM" id="Phobius"/>
    </source>
</evidence>
<name>A6UNN3_METVS</name>
<sequence>MNLSIKNLKKSWELILIILLSILLNVLIFFSPESHLRTVLGLLFILFFPGYVFINVLFYKEKSLENIERIALSFGLSIAIVPLIGLMLNYTPYGIRLTPILISLTLFIITLSIIGIYFRLTGNNVWFPKISFEEIKNNFEWNNSSKLDKALTVILIISVIFSVMTLGYVISNPKQGEKFTEFYILGKEGKAYNYPNEVFLNEKNTLRIGLSNHEGKKVNYSIEIWLVNLTYDTKLNKTKIHKMYFMDEINVLELDHKPVNIDKNWTKQWETEYNFTIDKPGNWQQWYLLFKNTDEDEFEKLKNKKPEEKVFDAINGNIQSLKLNIKAIK</sequence>
<keyword evidence="4" id="KW-1185">Reference proteome</keyword>
<dbReference type="AlphaFoldDB" id="A6UNN3"/>
<dbReference type="Proteomes" id="UP000001107">
    <property type="component" value="Chromosome"/>
</dbReference>
<dbReference type="RefSeq" id="WP_011972009.1">
    <property type="nucleotide sequence ID" value="NC_009634.1"/>
</dbReference>
<gene>
    <name evidence="3" type="ordered locus">Mevan_0195</name>
</gene>
<dbReference type="KEGG" id="mvn:Mevan_0195"/>
<keyword evidence="1" id="KW-1133">Transmembrane helix</keyword>
<dbReference type="STRING" id="406327.Mevan_0195"/>
<proteinExistence type="predicted"/>